<comment type="catalytic activity">
    <reaction evidence="1">
        <text>an S-(2-hydroxyacyl)glutathione + H2O = a 2-hydroxy carboxylate + glutathione + H(+)</text>
        <dbReference type="Rhea" id="RHEA:21864"/>
        <dbReference type="ChEBI" id="CHEBI:15377"/>
        <dbReference type="ChEBI" id="CHEBI:15378"/>
        <dbReference type="ChEBI" id="CHEBI:57925"/>
        <dbReference type="ChEBI" id="CHEBI:58896"/>
        <dbReference type="ChEBI" id="CHEBI:71261"/>
        <dbReference type="EC" id="3.1.2.6"/>
    </reaction>
</comment>
<dbReference type="AlphaFoldDB" id="A0A4U0WI18"/>
<comment type="cofactor">
    <cofactor evidence="2">
        <name>Zn(2+)</name>
        <dbReference type="ChEBI" id="CHEBI:29105"/>
    </cofactor>
</comment>
<evidence type="ECO:0000313" key="12">
    <source>
        <dbReference type="Proteomes" id="UP000309340"/>
    </source>
</evidence>
<accession>A0A4U0WI18</accession>
<dbReference type="UniPathway" id="UPA00619">
    <property type="reaction ID" value="UER00676"/>
</dbReference>
<evidence type="ECO:0000256" key="2">
    <source>
        <dbReference type="ARBA" id="ARBA00001947"/>
    </source>
</evidence>
<feature type="domain" description="Metallo-beta-lactamase" evidence="10">
    <location>
        <begin position="14"/>
        <end position="182"/>
    </location>
</feature>
<evidence type="ECO:0000256" key="1">
    <source>
        <dbReference type="ARBA" id="ARBA00001623"/>
    </source>
</evidence>
<evidence type="ECO:0000259" key="10">
    <source>
        <dbReference type="SMART" id="SM00849"/>
    </source>
</evidence>
<keyword evidence="6" id="KW-0479">Metal-binding</keyword>
<evidence type="ECO:0000256" key="6">
    <source>
        <dbReference type="ARBA" id="ARBA00022723"/>
    </source>
</evidence>
<dbReference type="Proteomes" id="UP000309340">
    <property type="component" value="Unassembled WGS sequence"/>
</dbReference>
<keyword evidence="7" id="KW-0378">Hydrolase</keyword>
<evidence type="ECO:0000256" key="7">
    <source>
        <dbReference type="ARBA" id="ARBA00022801"/>
    </source>
</evidence>
<dbReference type="InterPro" id="IPR032282">
    <property type="entry name" value="HAGH_C"/>
</dbReference>
<name>A0A4U0WI18_9PEZI</name>
<proteinExistence type="inferred from homology"/>
<dbReference type="Pfam" id="PF16123">
    <property type="entry name" value="HAGH_C"/>
    <property type="match status" value="1"/>
</dbReference>
<dbReference type="PANTHER" id="PTHR11935">
    <property type="entry name" value="BETA LACTAMASE DOMAIN"/>
    <property type="match status" value="1"/>
</dbReference>
<sequence length="260" mass="28283">MHIESIPMWEGSGNNYAYLVTDDKTKDAVIIDPANPPEVLPALKKATDGGVKLKTCVAPSSLPLTHPGHHDHAGGNAEMLKSYSVPIIGGKDCDKVSKTPHHGETFTIGDSIKVKALHTPCHTQDSICYLFEDGNDRAVFTGDTLFIGGCGRFFEGTAKEMDTALNKTLAALPDDTKVYPGHEYTKGNVKFAVTVAQSEPIKKLESFASSNKQTQGKFTIGDEKQHNVFMRLDDPTVQKFTGKTDRVDVMSALREAKNSM</sequence>
<dbReference type="SMART" id="SM00849">
    <property type="entry name" value="Lactamase_B"/>
    <property type="match status" value="1"/>
</dbReference>
<reference evidence="11 12" key="1">
    <citation type="submission" date="2017-03" db="EMBL/GenBank/DDBJ databases">
        <title>Genomes of endolithic fungi from Antarctica.</title>
        <authorList>
            <person name="Coleine C."/>
            <person name="Masonjones S."/>
            <person name="Stajich J.E."/>
        </authorList>
    </citation>
    <scope>NUCLEOTIDE SEQUENCE [LARGE SCALE GENOMIC DNA]</scope>
    <source>
        <strain evidence="11 12">CCFEE 5184</strain>
    </source>
</reference>
<dbReference type="EMBL" id="NAJQ01001049">
    <property type="protein sequence ID" value="TKA62632.1"/>
    <property type="molecule type" value="Genomic_DNA"/>
</dbReference>
<dbReference type="STRING" id="329884.A0A4U0WI18"/>
<dbReference type="CDD" id="cd07723">
    <property type="entry name" value="hydroxyacylglutathione_hydrolase_MBL-fold"/>
    <property type="match status" value="1"/>
</dbReference>
<comment type="pathway">
    <text evidence="3">Secondary metabolite metabolism; methylglyoxal degradation; (R)-lactate from methylglyoxal: step 2/2.</text>
</comment>
<evidence type="ECO:0000256" key="3">
    <source>
        <dbReference type="ARBA" id="ARBA00004963"/>
    </source>
</evidence>
<dbReference type="Gene3D" id="3.60.15.10">
    <property type="entry name" value="Ribonuclease Z/Hydroxyacylglutathione hydrolase-like"/>
    <property type="match status" value="1"/>
</dbReference>
<evidence type="ECO:0000256" key="5">
    <source>
        <dbReference type="ARBA" id="ARBA00011917"/>
    </source>
</evidence>
<dbReference type="InterPro" id="IPR001279">
    <property type="entry name" value="Metallo-B-lactamas"/>
</dbReference>
<dbReference type="EC" id="3.1.2.6" evidence="5"/>
<gene>
    <name evidence="11" type="ORF">B0A55_10582</name>
</gene>
<dbReference type="GO" id="GO:0046872">
    <property type="term" value="F:metal ion binding"/>
    <property type="evidence" value="ECO:0007669"/>
    <property type="project" value="UniProtKB-KW"/>
</dbReference>
<dbReference type="InterPro" id="IPR035680">
    <property type="entry name" value="Clx_II_MBL"/>
</dbReference>
<comment type="caution">
    <text evidence="11">The sequence shown here is derived from an EMBL/GenBank/DDBJ whole genome shotgun (WGS) entry which is preliminary data.</text>
</comment>
<dbReference type="Pfam" id="PF00753">
    <property type="entry name" value="Lactamase_B"/>
    <property type="match status" value="1"/>
</dbReference>
<evidence type="ECO:0000256" key="8">
    <source>
        <dbReference type="ARBA" id="ARBA00022833"/>
    </source>
</evidence>
<dbReference type="OrthoDB" id="515692at2759"/>
<dbReference type="SUPFAM" id="SSF56281">
    <property type="entry name" value="Metallo-hydrolase/oxidoreductase"/>
    <property type="match status" value="1"/>
</dbReference>
<organism evidence="11 12">
    <name type="scientific">Friedmanniomyces simplex</name>
    <dbReference type="NCBI Taxonomy" id="329884"/>
    <lineage>
        <taxon>Eukaryota</taxon>
        <taxon>Fungi</taxon>
        <taxon>Dikarya</taxon>
        <taxon>Ascomycota</taxon>
        <taxon>Pezizomycotina</taxon>
        <taxon>Dothideomycetes</taxon>
        <taxon>Dothideomycetidae</taxon>
        <taxon>Mycosphaerellales</taxon>
        <taxon>Teratosphaeriaceae</taxon>
        <taxon>Friedmanniomyces</taxon>
    </lineage>
</organism>
<comment type="similarity">
    <text evidence="4">Belongs to the metallo-beta-lactamase superfamily. Glyoxalase II family.</text>
</comment>
<dbReference type="GO" id="GO:0004416">
    <property type="term" value="F:hydroxyacylglutathione hydrolase activity"/>
    <property type="evidence" value="ECO:0007669"/>
    <property type="project" value="UniProtKB-EC"/>
</dbReference>
<evidence type="ECO:0000256" key="9">
    <source>
        <dbReference type="ARBA" id="ARBA00031044"/>
    </source>
</evidence>
<protein>
    <recommendedName>
        <fullName evidence="5">hydroxyacylglutathione hydrolase</fullName>
        <ecNumber evidence="5">3.1.2.6</ecNumber>
    </recommendedName>
    <alternativeName>
        <fullName evidence="9">Glyoxalase II</fullName>
    </alternativeName>
</protein>
<keyword evidence="8" id="KW-0862">Zinc</keyword>
<keyword evidence="12" id="KW-1185">Reference proteome</keyword>
<evidence type="ECO:0000313" key="11">
    <source>
        <dbReference type="EMBL" id="TKA62632.1"/>
    </source>
</evidence>
<dbReference type="PANTHER" id="PTHR11935:SF94">
    <property type="entry name" value="TENZING NORGAY, ISOFORM C"/>
    <property type="match status" value="1"/>
</dbReference>
<dbReference type="InterPro" id="IPR036866">
    <property type="entry name" value="RibonucZ/Hydroxyglut_hydro"/>
</dbReference>
<evidence type="ECO:0000256" key="4">
    <source>
        <dbReference type="ARBA" id="ARBA00006759"/>
    </source>
</evidence>